<keyword evidence="6" id="KW-0479">Metal-binding</keyword>
<comment type="similarity">
    <text evidence="3">Belongs to the EXO5 family.</text>
</comment>
<evidence type="ECO:0000256" key="1">
    <source>
        <dbReference type="ARBA" id="ARBA00001946"/>
    </source>
</evidence>
<feature type="region of interest" description="Disordered" evidence="12">
    <location>
        <begin position="61"/>
        <end position="80"/>
    </location>
</feature>
<keyword evidence="8" id="KW-0378">Hydrolase</keyword>
<gene>
    <name evidence="13" type="ORF">PICMEDRAFT_72111</name>
</gene>
<dbReference type="GO" id="GO:0051539">
    <property type="term" value="F:4 iron, 4 sulfur cluster binding"/>
    <property type="evidence" value="ECO:0007669"/>
    <property type="project" value="UniProtKB-KW"/>
</dbReference>
<evidence type="ECO:0000256" key="10">
    <source>
        <dbReference type="ARBA" id="ARBA00023014"/>
    </source>
</evidence>
<dbReference type="GO" id="GO:0036297">
    <property type="term" value="P:interstrand cross-link repair"/>
    <property type="evidence" value="ECO:0007669"/>
    <property type="project" value="TreeGrafter"/>
</dbReference>
<dbReference type="GO" id="GO:0045145">
    <property type="term" value="F:single-stranded DNA 5'-3' DNA exonuclease activity"/>
    <property type="evidence" value="ECO:0007669"/>
    <property type="project" value="InterPro"/>
</dbReference>
<keyword evidence="14" id="KW-1185">Reference proteome</keyword>
<keyword evidence="6" id="KW-0004">4Fe-4S</keyword>
<name>A0A1E3NPW3_9ASCO</name>
<keyword evidence="8" id="KW-0269">Exonuclease</keyword>
<evidence type="ECO:0000256" key="7">
    <source>
        <dbReference type="ARBA" id="ARBA00022722"/>
    </source>
</evidence>
<evidence type="ECO:0000256" key="5">
    <source>
        <dbReference type="ARBA" id="ARBA00013561"/>
    </source>
</evidence>
<dbReference type="GO" id="GO:0005634">
    <property type="term" value="C:nucleus"/>
    <property type="evidence" value="ECO:0007669"/>
    <property type="project" value="TreeGrafter"/>
</dbReference>
<dbReference type="Proteomes" id="UP000094455">
    <property type="component" value="Unassembled WGS sequence"/>
</dbReference>
<evidence type="ECO:0000256" key="8">
    <source>
        <dbReference type="ARBA" id="ARBA00022839"/>
    </source>
</evidence>
<dbReference type="InterPro" id="IPR019190">
    <property type="entry name" value="EXOV"/>
</dbReference>
<evidence type="ECO:0000313" key="13">
    <source>
        <dbReference type="EMBL" id="ODQ48130.1"/>
    </source>
</evidence>
<dbReference type="PANTHER" id="PTHR14464">
    <property type="entry name" value="EXONUCLEASE V"/>
    <property type="match status" value="1"/>
</dbReference>
<proteinExistence type="inferred from homology"/>
<evidence type="ECO:0000256" key="6">
    <source>
        <dbReference type="ARBA" id="ARBA00022485"/>
    </source>
</evidence>
<evidence type="ECO:0000256" key="9">
    <source>
        <dbReference type="ARBA" id="ARBA00023004"/>
    </source>
</evidence>
<evidence type="ECO:0000313" key="14">
    <source>
        <dbReference type="Proteomes" id="UP000094455"/>
    </source>
</evidence>
<comment type="cofactor">
    <cofactor evidence="2">
        <name>[4Fe-4S] cluster</name>
        <dbReference type="ChEBI" id="CHEBI:49883"/>
    </cofactor>
</comment>
<evidence type="ECO:0000256" key="12">
    <source>
        <dbReference type="SAM" id="MobiDB-lite"/>
    </source>
</evidence>
<evidence type="ECO:0000256" key="2">
    <source>
        <dbReference type="ARBA" id="ARBA00001966"/>
    </source>
</evidence>
<evidence type="ECO:0000256" key="3">
    <source>
        <dbReference type="ARBA" id="ARBA00009797"/>
    </source>
</evidence>
<sequence length="685" mass="79089">MVTFYRCMHTLKVRIPIPRDLQERKLAELKLFKEVRDKTVEGKSAKYSDEEVHFRISKLGSSSSAKQEKGSQPIGLSESGKSFLPVPRSIQNFRNPLNVRIDALADYLACRKNTRHLPSKFITSRKLTPYDELCQVEDNSIARLSVTKILPHAYCELKDMYQLYLGGIRVQTRAMKDGKKIHQVLEESIHPQIDLCLETLSGEDEIVRIDKSTNLYELKPAKETRTEMDKMAAEMGKLQVQSGDEDTTLHKEPLTMKDPLQSEQLDTEEKRMKYLKENYNIEDTTSDGVEKSKEAVVLDDGQEAEEDQIQVRPMDLEETAEIDVKKETNGELIVIKLNDIELIAKSQVHKIAQTIRRLINLFEFGKGREILVHALYDRKREKLLTEIPAGEGIIPEDCIIISGIIDDLHLTSNHEDAFRAFQRELQYELKKAFDFEETFRAIRNKTKQWTDADDPMLYLVVNDDKSRSDKRKPSPRYQKTQLLQVGMYRKFLGILSKDVNFTYESWRYNMECRMESLDLPLDNTLVSFSYFVNHFLLNDYIKLKRGEPLEFTGISRPPLQTAERFAKPYTFINTTNVKELDILEGEWVHPPTLAHILGRLAQAQCLLNDFLSDRLQVTYVSRSTGECLNVISGKYDGDYVSEQIGEGMDLWMGKREPSATNYEQACNYCDFKNKCEIPDRLKGLL</sequence>
<keyword evidence="10" id="KW-0411">Iron-sulfur</keyword>
<dbReference type="OrthoDB" id="354769at2759"/>
<dbReference type="Pfam" id="PF09810">
    <property type="entry name" value="Exo5"/>
    <property type="match status" value="2"/>
</dbReference>
<reference evidence="13 14" key="1">
    <citation type="journal article" date="2016" name="Proc. Natl. Acad. Sci. U.S.A.">
        <title>Comparative genomics of biotechnologically important yeasts.</title>
        <authorList>
            <person name="Riley R."/>
            <person name="Haridas S."/>
            <person name="Wolfe K.H."/>
            <person name="Lopes M.R."/>
            <person name="Hittinger C.T."/>
            <person name="Goeker M."/>
            <person name="Salamov A.A."/>
            <person name="Wisecaver J.H."/>
            <person name="Long T.M."/>
            <person name="Calvey C.H."/>
            <person name="Aerts A.L."/>
            <person name="Barry K.W."/>
            <person name="Choi C."/>
            <person name="Clum A."/>
            <person name="Coughlan A.Y."/>
            <person name="Deshpande S."/>
            <person name="Douglass A.P."/>
            <person name="Hanson S.J."/>
            <person name="Klenk H.-P."/>
            <person name="LaButti K.M."/>
            <person name="Lapidus A."/>
            <person name="Lindquist E.A."/>
            <person name="Lipzen A.M."/>
            <person name="Meier-Kolthoff J.P."/>
            <person name="Ohm R.A."/>
            <person name="Otillar R.P."/>
            <person name="Pangilinan J.L."/>
            <person name="Peng Y."/>
            <person name="Rokas A."/>
            <person name="Rosa C.A."/>
            <person name="Scheuner C."/>
            <person name="Sibirny A.A."/>
            <person name="Slot J.C."/>
            <person name="Stielow J.B."/>
            <person name="Sun H."/>
            <person name="Kurtzman C.P."/>
            <person name="Blackwell M."/>
            <person name="Grigoriev I.V."/>
            <person name="Jeffries T.W."/>
        </authorList>
    </citation>
    <scope>NUCLEOTIDE SEQUENCE [LARGE SCALE GENOMIC DNA]</scope>
    <source>
        <strain evidence="13 14">NRRL Y-2026</strain>
    </source>
</reference>
<organism evidence="13 14">
    <name type="scientific">Pichia membranifaciens NRRL Y-2026</name>
    <dbReference type="NCBI Taxonomy" id="763406"/>
    <lineage>
        <taxon>Eukaryota</taxon>
        <taxon>Fungi</taxon>
        <taxon>Dikarya</taxon>
        <taxon>Ascomycota</taxon>
        <taxon>Saccharomycotina</taxon>
        <taxon>Pichiomycetes</taxon>
        <taxon>Pichiales</taxon>
        <taxon>Pichiaceae</taxon>
        <taxon>Pichia</taxon>
    </lineage>
</organism>
<keyword evidence="9" id="KW-0408">Iron</keyword>
<comment type="subunit">
    <text evidence="4">Monomer.</text>
</comment>
<dbReference type="EMBL" id="KV454002">
    <property type="protein sequence ID" value="ODQ48130.1"/>
    <property type="molecule type" value="Genomic_DNA"/>
</dbReference>
<accession>A0A1E3NPW3</accession>
<protein>
    <recommendedName>
        <fullName evidence="5">Exonuclease V, mitochondrial</fullName>
    </recommendedName>
    <alternativeName>
        <fullName evidence="11">Defects in morphology protein 1</fullName>
    </alternativeName>
</protein>
<evidence type="ECO:0000256" key="11">
    <source>
        <dbReference type="ARBA" id="ARBA00030412"/>
    </source>
</evidence>
<keyword evidence="7" id="KW-0540">Nuclease</keyword>
<comment type="cofactor">
    <cofactor evidence="1">
        <name>Mg(2+)</name>
        <dbReference type="ChEBI" id="CHEBI:18420"/>
    </cofactor>
</comment>
<dbReference type="RefSeq" id="XP_019019243.1">
    <property type="nucleotide sequence ID" value="XM_019164105.1"/>
</dbReference>
<dbReference type="AlphaFoldDB" id="A0A1E3NPW3"/>
<dbReference type="GeneID" id="30180792"/>
<dbReference type="PANTHER" id="PTHR14464:SF4">
    <property type="entry name" value="EXONUCLEASE V"/>
    <property type="match status" value="1"/>
</dbReference>
<evidence type="ECO:0000256" key="4">
    <source>
        <dbReference type="ARBA" id="ARBA00011245"/>
    </source>
</evidence>